<evidence type="ECO:0000256" key="3">
    <source>
        <dbReference type="ARBA" id="ARBA00022722"/>
    </source>
</evidence>
<evidence type="ECO:0000313" key="9">
    <source>
        <dbReference type="Proteomes" id="UP000032515"/>
    </source>
</evidence>
<comment type="similarity">
    <text evidence="1">Belongs to the HicA mRNA interferase family.</text>
</comment>
<dbReference type="InterPro" id="IPR012933">
    <property type="entry name" value="HicA_mRNA_interferase"/>
</dbReference>
<dbReference type="Gene3D" id="3.30.920.30">
    <property type="entry name" value="Hypothetical protein"/>
    <property type="match status" value="1"/>
</dbReference>
<evidence type="ECO:0000256" key="4">
    <source>
        <dbReference type="ARBA" id="ARBA00022759"/>
    </source>
</evidence>
<keyword evidence="6" id="KW-0694">RNA-binding</keyword>
<comment type="caution">
    <text evidence="8">The sequence shown here is derived from an EMBL/GenBank/DDBJ whole genome shotgun (WGS) entry which is preliminary data.</text>
</comment>
<dbReference type="GO" id="GO:0004519">
    <property type="term" value="F:endonuclease activity"/>
    <property type="evidence" value="ECO:0007669"/>
    <property type="project" value="UniProtKB-KW"/>
</dbReference>
<accession>A0A0D7F902</accession>
<proteinExistence type="inferred from homology"/>
<gene>
    <name evidence="8" type="ORF">OO17_00255</name>
</gene>
<dbReference type="AlphaFoldDB" id="A0A0D7F902"/>
<reference evidence="8 9" key="1">
    <citation type="submission" date="2014-11" db="EMBL/GenBank/DDBJ databases">
        <title>Genomics and ecophysiology of heterotrophic nitrogen fixing bacteria isolated from estuarine surface water.</title>
        <authorList>
            <person name="Bentzon-Tilia M."/>
            <person name="Severin I."/>
            <person name="Hansen L.H."/>
            <person name="Riemann L."/>
        </authorList>
    </citation>
    <scope>NUCLEOTIDE SEQUENCE [LARGE SCALE GENOMIC DNA]</scope>
    <source>
        <strain evidence="8 9">BAL398</strain>
    </source>
</reference>
<dbReference type="EMBL" id="JXXE01000008">
    <property type="protein sequence ID" value="KIZ48187.1"/>
    <property type="molecule type" value="Genomic_DNA"/>
</dbReference>
<evidence type="ECO:0000256" key="6">
    <source>
        <dbReference type="ARBA" id="ARBA00022884"/>
    </source>
</evidence>
<evidence type="ECO:0000256" key="7">
    <source>
        <dbReference type="ARBA" id="ARBA00023016"/>
    </source>
</evidence>
<dbReference type="Pfam" id="PF07927">
    <property type="entry name" value="HicA_toxin"/>
    <property type="match status" value="1"/>
</dbReference>
<sequence length="69" mass="7651">MKSVSGRDFARIVERRGWVLLRISGSHHIYGRAGSPVRLSIPIDGNVALKIGLLRHLMKLTGISEDDLD</sequence>
<dbReference type="OrthoDB" id="308644at2"/>
<keyword evidence="7" id="KW-0346">Stress response</keyword>
<evidence type="ECO:0000256" key="5">
    <source>
        <dbReference type="ARBA" id="ARBA00022801"/>
    </source>
</evidence>
<keyword evidence="3" id="KW-0540">Nuclease</keyword>
<dbReference type="PATRIC" id="fig|1076.23.peg.6436"/>
<dbReference type="InterPro" id="IPR038570">
    <property type="entry name" value="HicA_sf"/>
</dbReference>
<dbReference type="GO" id="GO:0003729">
    <property type="term" value="F:mRNA binding"/>
    <property type="evidence" value="ECO:0007669"/>
    <property type="project" value="InterPro"/>
</dbReference>
<evidence type="ECO:0000313" key="8">
    <source>
        <dbReference type="EMBL" id="KIZ48187.1"/>
    </source>
</evidence>
<name>A0A0D7F902_RHOPL</name>
<dbReference type="GO" id="GO:0016787">
    <property type="term" value="F:hydrolase activity"/>
    <property type="evidence" value="ECO:0007669"/>
    <property type="project" value="UniProtKB-KW"/>
</dbReference>
<keyword evidence="4" id="KW-0255">Endonuclease</keyword>
<evidence type="ECO:0000256" key="1">
    <source>
        <dbReference type="ARBA" id="ARBA00006620"/>
    </source>
</evidence>
<evidence type="ECO:0000256" key="2">
    <source>
        <dbReference type="ARBA" id="ARBA00022649"/>
    </source>
</evidence>
<organism evidence="8 9">
    <name type="scientific">Rhodopseudomonas palustris</name>
    <dbReference type="NCBI Taxonomy" id="1076"/>
    <lineage>
        <taxon>Bacteria</taxon>
        <taxon>Pseudomonadati</taxon>
        <taxon>Pseudomonadota</taxon>
        <taxon>Alphaproteobacteria</taxon>
        <taxon>Hyphomicrobiales</taxon>
        <taxon>Nitrobacteraceae</taxon>
        <taxon>Rhodopseudomonas</taxon>
    </lineage>
</organism>
<protein>
    <submittedName>
        <fullName evidence="8">Periplasmic or secreted lipoprotein</fullName>
    </submittedName>
</protein>
<dbReference type="Proteomes" id="UP000032515">
    <property type="component" value="Unassembled WGS sequence"/>
</dbReference>
<keyword evidence="8" id="KW-0449">Lipoprotein</keyword>
<keyword evidence="2" id="KW-1277">Toxin-antitoxin system</keyword>
<keyword evidence="5" id="KW-0378">Hydrolase</keyword>
<dbReference type="SUPFAM" id="SSF54786">
    <property type="entry name" value="YcfA/nrd intein domain"/>
    <property type="match status" value="1"/>
</dbReference>
<dbReference type="RefSeq" id="WP_044403942.1">
    <property type="nucleotide sequence ID" value="NZ_JXXE01000008.1"/>
</dbReference>